<gene>
    <name evidence="2" type="ORF">PAPOLLO_LOCUS20380</name>
</gene>
<dbReference type="Proteomes" id="UP000691718">
    <property type="component" value="Unassembled WGS sequence"/>
</dbReference>
<name>A0A8S3XR58_PARAO</name>
<evidence type="ECO:0000313" key="2">
    <source>
        <dbReference type="EMBL" id="CAG5034708.1"/>
    </source>
</evidence>
<dbReference type="GO" id="GO:0097191">
    <property type="term" value="P:extrinsic apoptotic signaling pathway"/>
    <property type="evidence" value="ECO:0007669"/>
    <property type="project" value="TreeGrafter"/>
</dbReference>
<dbReference type="Pfam" id="PF05458">
    <property type="entry name" value="Siva"/>
    <property type="match status" value="1"/>
</dbReference>
<protein>
    <submittedName>
        <fullName evidence="2">(apollo) hypothetical protein</fullName>
    </submittedName>
</protein>
<evidence type="ECO:0000256" key="1">
    <source>
        <dbReference type="SAM" id="MobiDB-lite"/>
    </source>
</evidence>
<dbReference type="AlphaFoldDB" id="A0A8S3XR58"/>
<organism evidence="2 3">
    <name type="scientific">Parnassius apollo</name>
    <name type="common">Apollo butterfly</name>
    <name type="synonym">Papilio apollo</name>
    <dbReference type="NCBI Taxonomy" id="110799"/>
    <lineage>
        <taxon>Eukaryota</taxon>
        <taxon>Metazoa</taxon>
        <taxon>Ecdysozoa</taxon>
        <taxon>Arthropoda</taxon>
        <taxon>Hexapoda</taxon>
        <taxon>Insecta</taxon>
        <taxon>Pterygota</taxon>
        <taxon>Neoptera</taxon>
        <taxon>Endopterygota</taxon>
        <taxon>Lepidoptera</taxon>
        <taxon>Glossata</taxon>
        <taxon>Ditrysia</taxon>
        <taxon>Papilionoidea</taxon>
        <taxon>Papilionidae</taxon>
        <taxon>Parnassiinae</taxon>
        <taxon>Parnassini</taxon>
        <taxon>Parnassius</taxon>
        <taxon>Parnassius</taxon>
    </lineage>
</organism>
<evidence type="ECO:0000313" key="3">
    <source>
        <dbReference type="Proteomes" id="UP000691718"/>
    </source>
</evidence>
<proteinExistence type="predicted"/>
<accession>A0A8S3XR58</accession>
<comment type="caution">
    <text evidence="2">The sequence shown here is derived from an EMBL/GenBank/DDBJ whole genome shotgun (WGS) entry which is preliminary data.</text>
</comment>
<dbReference type="GO" id="GO:0005175">
    <property type="term" value="F:CD27 receptor binding"/>
    <property type="evidence" value="ECO:0007669"/>
    <property type="project" value="TreeGrafter"/>
</dbReference>
<dbReference type="PANTHER" id="PTHR14365">
    <property type="entry name" value="APOPTOSIS REGULATORY PROTEIN SIVA"/>
    <property type="match status" value="1"/>
</dbReference>
<sequence length="187" mass="20680">MATKRSNPFIEDFVPQSKVHVGLKQFNNNEDRLKKVYEKTLELLFKGAKKSSNLDSISTQTIAAICKKDGMKQLVIGKDGCLLNSEETQVQAKLTAVQQCSCGNTKTEVNCTYCEYCERVLCIMCQHCCARCEKYHCSQCSLIGSPHLHPPASPEAHCPAGLQRSPNKRESGLPRSEGSQICVSCYG</sequence>
<feature type="region of interest" description="Disordered" evidence="1">
    <location>
        <begin position="154"/>
        <end position="178"/>
    </location>
</feature>
<dbReference type="OrthoDB" id="60860at2759"/>
<dbReference type="InterPro" id="IPR022773">
    <property type="entry name" value="Siva"/>
</dbReference>
<keyword evidence="3" id="KW-1185">Reference proteome</keyword>
<reference evidence="2" key="1">
    <citation type="submission" date="2021-04" db="EMBL/GenBank/DDBJ databases">
        <authorList>
            <person name="Tunstrom K."/>
        </authorList>
    </citation>
    <scope>NUCLEOTIDE SEQUENCE</scope>
</reference>
<dbReference type="PANTHER" id="PTHR14365:SF1">
    <property type="entry name" value="APOPTOSIS REGULATORY PROTEIN SIVA"/>
    <property type="match status" value="1"/>
</dbReference>
<dbReference type="EMBL" id="CAJQZP010001271">
    <property type="protein sequence ID" value="CAG5034708.1"/>
    <property type="molecule type" value="Genomic_DNA"/>
</dbReference>